<dbReference type="AlphaFoldDB" id="A7EU88"/>
<dbReference type="Proteomes" id="UP000001312">
    <property type="component" value="Unassembled WGS sequence"/>
</dbReference>
<dbReference type="KEGG" id="ssl:SS1G_08895"/>
<evidence type="ECO:0000313" key="1">
    <source>
        <dbReference type="EMBL" id="EDN93030.1"/>
    </source>
</evidence>
<evidence type="ECO:0000313" key="2">
    <source>
        <dbReference type="Proteomes" id="UP000001312"/>
    </source>
</evidence>
<gene>
    <name evidence="1" type="ORF">SS1G_08895</name>
</gene>
<dbReference type="GeneID" id="5486177"/>
<dbReference type="EMBL" id="CH476632">
    <property type="protein sequence ID" value="EDN93030.1"/>
    <property type="molecule type" value="Genomic_DNA"/>
</dbReference>
<organism evidence="1 2">
    <name type="scientific">Sclerotinia sclerotiorum (strain ATCC 18683 / 1980 / Ss-1)</name>
    <name type="common">White mold</name>
    <name type="synonym">Whetzelinia sclerotiorum</name>
    <dbReference type="NCBI Taxonomy" id="665079"/>
    <lineage>
        <taxon>Eukaryota</taxon>
        <taxon>Fungi</taxon>
        <taxon>Dikarya</taxon>
        <taxon>Ascomycota</taxon>
        <taxon>Pezizomycotina</taxon>
        <taxon>Leotiomycetes</taxon>
        <taxon>Helotiales</taxon>
        <taxon>Sclerotiniaceae</taxon>
        <taxon>Sclerotinia</taxon>
    </lineage>
</organism>
<dbReference type="RefSeq" id="XP_001590131.1">
    <property type="nucleotide sequence ID" value="XM_001590081.1"/>
</dbReference>
<name>A7EU88_SCLS1</name>
<sequence length="53" mass="5800">MDNSTRSNDVISIIQRPLLRLTSTLGAKSYDGNTSFAACSHPDFSDQQIASRL</sequence>
<reference evidence="2" key="1">
    <citation type="journal article" date="2011" name="PLoS Genet.">
        <title>Genomic analysis of the necrotrophic fungal pathogens Sclerotinia sclerotiorum and Botrytis cinerea.</title>
        <authorList>
            <person name="Amselem J."/>
            <person name="Cuomo C.A."/>
            <person name="van Kan J.A."/>
            <person name="Viaud M."/>
            <person name="Benito E.P."/>
            <person name="Couloux A."/>
            <person name="Coutinho P.M."/>
            <person name="de Vries R.P."/>
            <person name="Dyer P.S."/>
            <person name="Fillinger S."/>
            <person name="Fournier E."/>
            <person name="Gout L."/>
            <person name="Hahn M."/>
            <person name="Kohn L."/>
            <person name="Lapalu N."/>
            <person name="Plummer K.M."/>
            <person name="Pradier J.M."/>
            <person name="Quevillon E."/>
            <person name="Sharon A."/>
            <person name="Simon A."/>
            <person name="ten Have A."/>
            <person name="Tudzynski B."/>
            <person name="Tudzynski P."/>
            <person name="Wincker P."/>
            <person name="Andrew M."/>
            <person name="Anthouard V."/>
            <person name="Beever R.E."/>
            <person name="Beffa R."/>
            <person name="Benoit I."/>
            <person name="Bouzid O."/>
            <person name="Brault B."/>
            <person name="Chen Z."/>
            <person name="Choquer M."/>
            <person name="Collemare J."/>
            <person name="Cotton P."/>
            <person name="Danchin E.G."/>
            <person name="Da Silva C."/>
            <person name="Gautier A."/>
            <person name="Giraud C."/>
            <person name="Giraud T."/>
            <person name="Gonzalez C."/>
            <person name="Grossetete S."/>
            <person name="Guldener U."/>
            <person name="Henrissat B."/>
            <person name="Howlett B.J."/>
            <person name="Kodira C."/>
            <person name="Kretschmer M."/>
            <person name="Lappartient A."/>
            <person name="Leroch M."/>
            <person name="Levis C."/>
            <person name="Mauceli E."/>
            <person name="Neuveglise C."/>
            <person name="Oeser B."/>
            <person name="Pearson M."/>
            <person name="Poulain J."/>
            <person name="Poussereau N."/>
            <person name="Quesneville H."/>
            <person name="Rascle C."/>
            <person name="Schumacher J."/>
            <person name="Segurens B."/>
            <person name="Sexton A."/>
            <person name="Silva E."/>
            <person name="Sirven C."/>
            <person name="Soanes D.M."/>
            <person name="Talbot N.J."/>
            <person name="Templeton M."/>
            <person name="Yandava C."/>
            <person name="Yarden O."/>
            <person name="Zeng Q."/>
            <person name="Rollins J.A."/>
            <person name="Lebrun M.H."/>
            <person name="Dickman M."/>
        </authorList>
    </citation>
    <scope>NUCLEOTIDE SEQUENCE [LARGE SCALE GENOMIC DNA]</scope>
    <source>
        <strain evidence="2">ATCC 18683 / 1980 / Ss-1</strain>
    </source>
</reference>
<protein>
    <submittedName>
        <fullName evidence="1">Uncharacterized protein</fullName>
    </submittedName>
</protein>
<keyword evidence="2" id="KW-1185">Reference proteome</keyword>
<accession>A7EU88</accession>
<dbReference type="InParanoid" id="A7EU88"/>
<proteinExistence type="predicted"/>